<proteinExistence type="predicted"/>
<dbReference type="EMBL" id="JACAZI010000003">
    <property type="protein sequence ID" value="KAF7364904.1"/>
    <property type="molecule type" value="Genomic_DNA"/>
</dbReference>
<protein>
    <submittedName>
        <fullName evidence="1">Uncharacterized protein</fullName>
    </submittedName>
</protein>
<dbReference type="OrthoDB" id="3252135at2759"/>
<reference evidence="1" key="1">
    <citation type="submission" date="2020-05" db="EMBL/GenBank/DDBJ databases">
        <title>Mycena genomes resolve the evolution of fungal bioluminescence.</title>
        <authorList>
            <person name="Tsai I.J."/>
        </authorList>
    </citation>
    <scope>NUCLEOTIDE SEQUENCE</scope>
    <source>
        <strain evidence="1">CCC161011</strain>
    </source>
</reference>
<gene>
    <name evidence="1" type="ORF">MVEN_00360900</name>
</gene>
<sequence>MRRVSLFVRGEKQHRNISIGEGVLSILPPPISYSENLNPHEATVDWGGMVQCDDSITTGTFDSGLLYVKDFIVVSIPAWNMEHKHQIQFVTDTWLDDPGPVDRV</sequence>
<organism evidence="1 2">
    <name type="scientific">Mycena venus</name>
    <dbReference type="NCBI Taxonomy" id="2733690"/>
    <lineage>
        <taxon>Eukaryota</taxon>
        <taxon>Fungi</taxon>
        <taxon>Dikarya</taxon>
        <taxon>Basidiomycota</taxon>
        <taxon>Agaricomycotina</taxon>
        <taxon>Agaricomycetes</taxon>
        <taxon>Agaricomycetidae</taxon>
        <taxon>Agaricales</taxon>
        <taxon>Marasmiineae</taxon>
        <taxon>Mycenaceae</taxon>
        <taxon>Mycena</taxon>
    </lineage>
</organism>
<comment type="caution">
    <text evidence="1">The sequence shown here is derived from an EMBL/GenBank/DDBJ whole genome shotgun (WGS) entry which is preliminary data.</text>
</comment>
<dbReference type="AlphaFoldDB" id="A0A8H6YTH8"/>
<accession>A0A8H6YTH8</accession>
<evidence type="ECO:0000313" key="1">
    <source>
        <dbReference type="EMBL" id="KAF7364904.1"/>
    </source>
</evidence>
<keyword evidence="2" id="KW-1185">Reference proteome</keyword>
<name>A0A8H6YTH8_9AGAR</name>
<dbReference type="Proteomes" id="UP000620124">
    <property type="component" value="Unassembled WGS sequence"/>
</dbReference>
<evidence type="ECO:0000313" key="2">
    <source>
        <dbReference type="Proteomes" id="UP000620124"/>
    </source>
</evidence>